<feature type="domain" description="DUF2169" evidence="1">
    <location>
        <begin position="22"/>
        <end position="316"/>
    </location>
</feature>
<reference evidence="2 3" key="1">
    <citation type="journal article" date="2015" name="Genome Announc.">
        <title>Draft Genome Sequences of Marine Isolates of Thalassomonas viridans and Thalassomonas actiniarum.</title>
        <authorList>
            <person name="Olonade I."/>
            <person name="van Zyl L.J."/>
            <person name="Trindade M."/>
        </authorList>
    </citation>
    <scope>NUCLEOTIDE SEQUENCE [LARGE SCALE GENOMIC DNA]</scope>
    <source>
        <strain evidence="2 3">A5K-106</strain>
    </source>
</reference>
<accession>A0AAE9YKZ8</accession>
<dbReference type="Proteomes" id="UP000032568">
    <property type="component" value="Chromosome"/>
</dbReference>
<dbReference type="AlphaFoldDB" id="A0AAE9YKZ8"/>
<dbReference type="Pfam" id="PF09937">
    <property type="entry name" value="DUF2169"/>
    <property type="match status" value="1"/>
</dbReference>
<evidence type="ECO:0000259" key="1">
    <source>
        <dbReference type="Pfam" id="PF09937"/>
    </source>
</evidence>
<gene>
    <name evidence="2" type="ORF">SG35_015090</name>
</gene>
<evidence type="ECO:0000313" key="3">
    <source>
        <dbReference type="Proteomes" id="UP000032568"/>
    </source>
</evidence>
<reference evidence="2 3" key="2">
    <citation type="journal article" date="2022" name="Mar. Drugs">
        <title>Bioassay-Guided Fractionation Leads to the Detection of Cholic Acid Generated by the Rare Thalassomonas sp.</title>
        <authorList>
            <person name="Pheiffer F."/>
            <person name="Schneider Y.K."/>
            <person name="Hansen E.H."/>
            <person name="Andersen J.H."/>
            <person name="Isaksson J."/>
            <person name="Busche T."/>
            <person name="R C."/>
            <person name="Kalinowski J."/>
            <person name="Zyl L.V."/>
            <person name="Trindade M."/>
        </authorList>
    </citation>
    <scope>NUCLEOTIDE SEQUENCE [LARGE SCALE GENOMIC DNA]</scope>
    <source>
        <strain evidence="2 3">A5K-106</strain>
    </source>
</reference>
<dbReference type="InterPro" id="IPR018683">
    <property type="entry name" value="DUF2169"/>
</dbReference>
<evidence type="ECO:0000313" key="2">
    <source>
        <dbReference type="EMBL" id="WDD96703.1"/>
    </source>
</evidence>
<name>A0AAE9YKZ8_9GAMM</name>
<keyword evidence="3" id="KW-1185">Reference proteome</keyword>
<organism evidence="2 3">
    <name type="scientific">Thalassomonas actiniarum</name>
    <dbReference type="NCBI Taxonomy" id="485447"/>
    <lineage>
        <taxon>Bacteria</taxon>
        <taxon>Pseudomonadati</taxon>
        <taxon>Pseudomonadota</taxon>
        <taxon>Gammaproteobacteria</taxon>
        <taxon>Alteromonadales</taxon>
        <taxon>Colwelliaceae</taxon>
        <taxon>Thalassomonas</taxon>
    </lineage>
</organism>
<protein>
    <submittedName>
        <fullName evidence="2">DUF2169 domain-containing protein</fullName>
    </submittedName>
</protein>
<dbReference type="RefSeq" id="WP_053043272.1">
    <property type="nucleotide sequence ID" value="NZ_CP059735.1"/>
</dbReference>
<sequence length="345" mass="38327">MLQLVNHTPFTSQLLITTNPEGEDIAVLCIKASFSILPEVMLAPEQLPVKLSDEFIGDPQTSSLLYASECLLAKPGQDIVLNGSAWSPTGKAESEFDCGISIGKFSKNIRIFGDRHWHKGNISTPVPVLSMPLTYENAYGGCHHFLPDQELSPQSAVYYPQNPIGKGFCGRRKKNDTQGLPLPNLENPEKLIADIQDTVLPWSLGYIPGHWPARKEYSGTYDSQWQQQRSPLLPLDFERKFFLAGAYGCNLLPGSLCGGEKVELTNLAKQGLITFVLPECEFKLEATFNGKTSQAKLALETLLLEPELNRFCLLWKTEINCHKNPLLLNEITIALTRAEHFLGLS</sequence>
<proteinExistence type="predicted"/>
<dbReference type="EMBL" id="CP059735">
    <property type="protein sequence ID" value="WDD96703.1"/>
    <property type="molecule type" value="Genomic_DNA"/>
</dbReference>
<dbReference type="KEGG" id="tact:SG35_015090"/>